<dbReference type="AlphaFoldDB" id="A0A368SHC9"/>
<evidence type="ECO:0000256" key="1">
    <source>
        <dbReference type="SAM" id="MobiDB-lite"/>
    </source>
</evidence>
<gene>
    <name evidence="2" type="ORF">SETIT_9G161700v2</name>
</gene>
<reference evidence="2" key="2">
    <citation type="submission" date="2015-07" db="EMBL/GenBank/DDBJ databases">
        <authorList>
            <person name="Noorani M."/>
        </authorList>
    </citation>
    <scope>NUCLEOTIDE SEQUENCE</scope>
    <source>
        <strain evidence="2">Yugu1</strain>
    </source>
</reference>
<feature type="region of interest" description="Disordered" evidence="1">
    <location>
        <begin position="84"/>
        <end position="109"/>
    </location>
</feature>
<evidence type="ECO:0000313" key="2">
    <source>
        <dbReference type="EMBL" id="RCV41771.1"/>
    </source>
</evidence>
<organism evidence="2">
    <name type="scientific">Setaria italica</name>
    <name type="common">Foxtail millet</name>
    <name type="synonym">Panicum italicum</name>
    <dbReference type="NCBI Taxonomy" id="4555"/>
    <lineage>
        <taxon>Eukaryota</taxon>
        <taxon>Viridiplantae</taxon>
        <taxon>Streptophyta</taxon>
        <taxon>Embryophyta</taxon>
        <taxon>Tracheophyta</taxon>
        <taxon>Spermatophyta</taxon>
        <taxon>Magnoliopsida</taxon>
        <taxon>Liliopsida</taxon>
        <taxon>Poales</taxon>
        <taxon>Poaceae</taxon>
        <taxon>PACMAD clade</taxon>
        <taxon>Panicoideae</taxon>
        <taxon>Panicodae</taxon>
        <taxon>Paniceae</taxon>
        <taxon>Cenchrinae</taxon>
        <taxon>Setaria</taxon>
    </lineage>
</organism>
<accession>A0A368SHC9</accession>
<sequence>MARFRKQSKKSIQCEPWFSRTTEARRDKKKLVLLVKNQSGIIRERNRRTRRKDSSALTASRMLPAAAAAVARGRGFVVASARGRRAPQGCAGRRRDPASRILQSAATLG</sequence>
<name>A0A368SHC9_SETIT</name>
<proteinExistence type="predicted"/>
<dbReference type="EMBL" id="CM003536">
    <property type="protein sequence ID" value="RCV41771.1"/>
    <property type="molecule type" value="Genomic_DNA"/>
</dbReference>
<reference evidence="2" key="1">
    <citation type="journal article" date="2012" name="Nat. Biotechnol.">
        <title>Reference genome sequence of the model plant Setaria.</title>
        <authorList>
            <person name="Bennetzen J.L."/>
            <person name="Schmutz J."/>
            <person name="Wang H."/>
            <person name="Percifield R."/>
            <person name="Hawkins J."/>
            <person name="Pontaroli A.C."/>
            <person name="Estep M."/>
            <person name="Feng L."/>
            <person name="Vaughn J.N."/>
            <person name="Grimwood J."/>
            <person name="Jenkins J."/>
            <person name="Barry K."/>
            <person name="Lindquist E."/>
            <person name="Hellsten U."/>
            <person name="Deshpande S."/>
            <person name="Wang X."/>
            <person name="Wu X."/>
            <person name="Mitros T."/>
            <person name="Triplett J."/>
            <person name="Yang X."/>
            <person name="Ye C.Y."/>
            <person name="Mauro-Herrera M."/>
            <person name="Wang L."/>
            <person name="Li P."/>
            <person name="Sharma M."/>
            <person name="Sharma R."/>
            <person name="Ronald P.C."/>
            <person name="Panaud O."/>
            <person name="Kellogg E.A."/>
            <person name="Brutnell T.P."/>
            <person name="Doust A.N."/>
            <person name="Tuskan G.A."/>
            <person name="Rokhsar D."/>
            <person name="Devos K.M."/>
        </authorList>
    </citation>
    <scope>NUCLEOTIDE SEQUENCE [LARGE SCALE GENOMIC DNA]</scope>
    <source>
        <strain evidence="2">Yugu1</strain>
    </source>
</reference>
<protein>
    <submittedName>
        <fullName evidence="2">Uncharacterized protein</fullName>
    </submittedName>
</protein>